<dbReference type="AlphaFoldDB" id="A0A8C3VHZ2"/>
<dbReference type="GO" id="GO:0003730">
    <property type="term" value="F:mRNA 3'-UTR binding"/>
    <property type="evidence" value="ECO:0007669"/>
    <property type="project" value="TreeGrafter"/>
</dbReference>
<organism evidence="4 5">
    <name type="scientific">Catharus ustulatus</name>
    <name type="common">Russet-backed thrush</name>
    <name type="synonym">Hylocichla ustulatus</name>
    <dbReference type="NCBI Taxonomy" id="91951"/>
    <lineage>
        <taxon>Eukaryota</taxon>
        <taxon>Metazoa</taxon>
        <taxon>Chordata</taxon>
        <taxon>Craniata</taxon>
        <taxon>Vertebrata</taxon>
        <taxon>Euteleostomi</taxon>
        <taxon>Archelosauria</taxon>
        <taxon>Archosauria</taxon>
        <taxon>Dinosauria</taxon>
        <taxon>Saurischia</taxon>
        <taxon>Theropoda</taxon>
        <taxon>Coelurosauria</taxon>
        <taxon>Aves</taxon>
        <taxon>Neognathae</taxon>
        <taxon>Neoaves</taxon>
        <taxon>Telluraves</taxon>
        <taxon>Australaves</taxon>
        <taxon>Passeriformes</taxon>
        <taxon>Turdidae</taxon>
        <taxon>Catharus</taxon>
    </lineage>
</organism>
<dbReference type="FunFam" id="3.30.1330.30:FF:000004">
    <property type="entry name" value="selenocysteine insertion sequence-binding protein 2"/>
    <property type="match status" value="1"/>
</dbReference>
<dbReference type="GO" id="GO:0043021">
    <property type="term" value="F:ribonucleoprotein complex binding"/>
    <property type="evidence" value="ECO:0007669"/>
    <property type="project" value="TreeGrafter"/>
</dbReference>
<reference evidence="4" key="2">
    <citation type="submission" date="2025-08" db="UniProtKB">
        <authorList>
            <consortium name="Ensembl"/>
        </authorList>
    </citation>
    <scope>IDENTIFICATION</scope>
</reference>
<dbReference type="SUPFAM" id="SSF55315">
    <property type="entry name" value="L30e-like"/>
    <property type="match status" value="1"/>
</dbReference>
<dbReference type="InterPro" id="IPR040051">
    <property type="entry name" value="SECISBP2"/>
</dbReference>
<reference evidence="4" key="1">
    <citation type="submission" date="2020-10" db="EMBL/GenBank/DDBJ databases">
        <title>Catharus ustulatus (Swainson's thrush) genome, bCatUst1, primary haplotype v2.</title>
        <authorList>
            <person name="Delmore K."/>
            <person name="Vafadar M."/>
            <person name="Formenti G."/>
            <person name="Chow W."/>
            <person name="Pelan S."/>
            <person name="Howe K."/>
            <person name="Rhie A."/>
            <person name="Mountcastle J."/>
            <person name="Haase B."/>
            <person name="Fedrigo O."/>
            <person name="Jarvis E.D."/>
        </authorList>
    </citation>
    <scope>NUCLEOTIDE SEQUENCE [LARGE SCALE GENOMIC DNA]</scope>
</reference>
<feature type="compositionally biased region" description="Basic residues" evidence="2">
    <location>
        <begin position="139"/>
        <end position="149"/>
    </location>
</feature>
<dbReference type="PANTHER" id="PTHR13284:SF9">
    <property type="entry name" value="SELENOCYSTEINE INSERTION SEQUENCE-BINDING PROTEIN 2"/>
    <property type="match status" value="1"/>
</dbReference>
<evidence type="ECO:0000256" key="2">
    <source>
        <dbReference type="SAM" id="MobiDB-lite"/>
    </source>
</evidence>
<dbReference type="InterPro" id="IPR004038">
    <property type="entry name" value="Ribosomal_eL8/eL30/eS12/Gad45"/>
</dbReference>
<name>A0A8C3VHZ2_CATUS</name>
<feature type="coiled-coil region" evidence="1">
    <location>
        <begin position="425"/>
        <end position="452"/>
    </location>
</feature>
<gene>
    <name evidence="4" type="primary">SECISBP2</name>
</gene>
<feature type="domain" description="Ribosomal protein eL8/eL30/eS12/Gadd45" evidence="3">
    <location>
        <begin position="326"/>
        <end position="419"/>
    </location>
</feature>
<evidence type="ECO:0000256" key="1">
    <source>
        <dbReference type="SAM" id="Coils"/>
    </source>
</evidence>
<accession>A0A8C3VHZ2</accession>
<dbReference type="InterPro" id="IPR029064">
    <property type="entry name" value="Ribosomal_eL30-like_sf"/>
</dbReference>
<dbReference type="Ensembl" id="ENSCUST00005029001.1">
    <property type="protein sequence ID" value="ENSCUSP00005028024.1"/>
    <property type="gene ID" value="ENSCUSG00005017204.1"/>
</dbReference>
<evidence type="ECO:0000313" key="4">
    <source>
        <dbReference type="Ensembl" id="ENSCUSP00005028024.1"/>
    </source>
</evidence>
<dbReference type="Pfam" id="PF01248">
    <property type="entry name" value="Ribosomal_L7Ae"/>
    <property type="match status" value="1"/>
</dbReference>
<dbReference type="GO" id="GO:1990904">
    <property type="term" value="C:ribonucleoprotein complex"/>
    <property type="evidence" value="ECO:0007669"/>
    <property type="project" value="TreeGrafter"/>
</dbReference>
<reference evidence="4" key="3">
    <citation type="submission" date="2025-09" db="UniProtKB">
        <authorList>
            <consortium name="Ensembl"/>
        </authorList>
    </citation>
    <scope>IDENTIFICATION</scope>
</reference>
<dbReference type="GO" id="GO:0001514">
    <property type="term" value="P:selenocysteine incorporation"/>
    <property type="evidence" value="ECO:0007669"/>
    <property type="project" value="TreeGrafter"/>
</dbReference>
<dbReference type="GO" id="GO:0005739">
    <property type="term" value="C:mitochondrion"/>
    <property type="evidence" value="ECO:0007669"/>
    <property type="project" value="TreeGrafter"/>
</dbReference>
<evidence type="ECO:0000313" key="5">
    <source>
        <dbReference type="Proteomes" id="UP000694563"/>
    </source>
</evidence>
<dbReference type="Gene3D" id="3.30.1330.30">
    <property type="match status" value="1"/>
</dbReference>
<keyword evidence="5" id="KW-1185">Reference proteome</keyword>
<feature type="region of interest" description="Disordered" evidence="2">
    <location>
        <begin position="121"/>
        <end position="163"/>
    </location>
</feature>
<protein>
    <submittedName>
        <fullName evidence="4">SECIS binding protein 2</fullName>
    </submittedName>
</protein>
<dbReference type="PANTHER" id="PTHR13284">
    <property type="entry name" value="GH01354P"/>
    <property type="match status" value="1"/>
</dbReference>
<sequence length="518" mass="58415">ASGPKKRFVSQGIKLSAEVKPFVPKHAAVTVAWSEPSEACVFPRYLTTCYPFVQEPSLDKYVCFLNLTCWGISTFWFQYITSAILEMLLHYLRDLVFYIYVLWAYARLFLEVMPRGLLQQSETKNVASETEPEEESEKKKKKKKKKKKLKSPETSRSSGKKSQIPVQLDLGGMLAVLEQKQQTEKSKQSLKPVVLSVGGAMPLLSKDPATATRTHRLNQGKMPHNPLDSSAPLVKKGKQREVPKTKRPTPLKKVLVAEGFPEHTGIKESNEGSVTSKQLTATLPKIHSRNFRDYCSQVLSKEVDSCVTDLLKELVRFQDRLYQKDPVKAKIKRRLVMGLREVLKHLKLKKLKCVIISPNCEKIQSKGGLDETVHNIIDCACEQNIPFVFALNRKALGRCVNKAVPVSVVGIFSYDGAQDHFHRMVQLTTEARKAYKDMIAALEEEAKAGLRETQPSILTSESEKNGFLETCKTSSKDSDEDLPNYSKFFSDMVFVLFSFILLINSVILTETNDICSSQ</sequence>
<proteinExistence type="predicted"/>
<dbReference type="Proteomes" id="UP000694563">
    <property type="component" value="Chromosome Z"/>
</dbReference>
<dbReference type="GO" id="GO:0035368">
    <property type="term" value="F:selenocysteine insertion sequence binding"/>
    <property type="evidence" value="ECO:0007669"/>
    <property type="project" value="InterPro"/>
</dbReference>
<keyword evidence="1" id="KW-0175">Coiled coil</keyword>
<feature type="region of interest" description="Disordered" evidence="2">
    <location>
        <begin position="217"/>
        <end position="245"/>
    </location>
</feature>
<evidence type="ECO:0000259" key="3">
    <source>
        <dbReference type="Pfam" id="PF01248"/>
    </source>
</evidence>